<sequence length="377" mass="43471">MSHQYYIDKFQHLNTNNINGRNSPHKVCMLLAVMKLIEEGRITQNRIEFDEPLKAKFSECFAQMRQANDRDTPENPFYHLQSEGFWHLVCHAGVDPKSVKRYSTKTISHVQLDDELFDYMRSPFAATDLKDALTNNLSNLSDLFANWLIGLGKSEKTAKNYLQALQTSLPKWMAEQGLSEPQPLTQIRSYQQFYALAERTKQLDEFKIRNNTGNGMYNAALNAYSRFLADIAQVDLKQDVEDILEDKALSATEKSTLVSTRLGQGRFREQLVNYWHGHCAVTDYAETQMLVASHIKPWRDANNHERLNPYNGLLLLANLDKAFDLGFISFQDNGKVMIARQLEDPEGLGIREDMAVNLHREHKQFLSHHRMEVFRGL</sequence>
<dbReference type="InterPro" id="IPR058813">
    <property type="entry name" value="DNA-SBD_ScoMcrA"/>
</dbReference>
<reference evidence="3" key="1">
    <citation type="submission" date="2022-07" db="EMBL/GenBank/DDBJ databases">
        <title>Genome sequencing of Photobacterium atrarenae GJH2-4.</title>
        <authorList>
            <person name="Park S.-J."/>
        </authorList>
    </citation>
    <scope>NUCLEOTIDE SEQUENCE</scope>
    <source>
        <strain evidence="3">GJH2-4</strain>
    </source>
</reference>
<dbReference type="RefSeq" id="WP_255388437.1">
    <property type="nucleotide sequence ID" value="NZ_CP101508.1"/>
</dbReference>
<feature type="domain" description="HNH nuclease" evidence="1">
    <location>
        <begin position="279"/>
        <end position="331"/>
    </location>
</feature>
<feature type="domain" description="ScoMcrA-like DNA sulfur-binding" evidence="2">
    <location>
        <begin position="7"/>
        <end position="100"/>
    </location>
</feature>
<evidence type="ECO:0000313" key="4">
    <source>
        <dbReference type="Proteomes" id="UP001057998"/>
    </source>
</evidence>
<keyword evidence="3" id="KW-0255">Endonuclease</keyword>
<name>A0ABY5GFR3_9GAMM</name>
<evidence type="ECO:0000259" key="1">
    <source>
        <dbReference type="Pfam" id="PF13391"/>
    </source>
</evidence>
<dbReference type="Pfam" id="PF13391">
    <property type="entry name" value="HNH_2"/>
    <property type="match status" value="1"/>
</dbReference>
<evidence type="ECO:0000313" key="3">
    <source>
        <dbReference type="EMBL" id="UTV27223.1"/>
    </source>
</evidence>
<organism evidence="3 4">
    <name type="scientific">Photobacterium atrarenae</name>
    <dbReference type="NCBI Taxonomy" id="865757"/>
    <lineage>
        <taxon>Bacteria</taxon>
        <taxon>Pseudomonadati</taxon>
        <taxon>Pseudomonadota</taxon>
        <taxon>Gammaproteobacteria</taxon>
        <taxon>Vibrionales</taxon>
        <taxon>Vibrionaceae</taxon>
        <taxon>Photobacterium</taxon>
    </lineage>
</organism>
<evidence type="ECO:0000259" key="2">
    <source>
        <dbReference type="Pfam" id="PF26340"/>
    </source>
</evidence>
<dbReference type="GO" id="GO:0004519">
    <property type="term" value="F:endonuclease activity"/>
    <property type="evidence" value="ECO:0007669"/>
    <property type="project" value="UniProtKB-KW"/>
</dbReference>
<dbReference type="InterPro" id="IPR003615">
    <property type="entry name" value="HNH_nuc"/>
</dbReference>
<dbReference type="Pfam" id="PF26340">
    <property type="entry name" value="DNA-SBD_ScoMcrA"/>
    <property type="match status" value="1"/>
</dbReference>
<gene>
    <name evidence="3" type="ORF">NNL38_12910</name>
</gene>
<protein>
    <submittedName>
        <fullName evidence="3">HNH endonuclease</fullName>
    </submittedName>
</protein>
<keyword evidence="4" id="KW-1185">Reference proteome</keyword>
<keyword evidence="3" id="KW-0378">Hydrolase</keyword>
<dbReference type="Proteomes" id="UP001057998">
    <property type="component" value="Chromosome 1"/>
</dbReference>
<accession>A0ABY5GFR3</accession>
<keyword evidence="3" id="KW-0540">Nuclease</keyword>
<proteinExistence type="predicted"/>
<dbReference type="EMBL" id="CP101508">
    <property type="protein sequence ID" value="UTV27223.1"/>
    <property type="molecule type" value="Genomic_DNA"/>
</dbReference>